<evidence type="ECO:0000256" key="1">
    <source>
        <dbReference type="SAM" id="MobiDB-lite"/>
    </source>
</evidence>
<sequence length="114" mass="12849">MKQPTRWEKQVLKLISVVSHITTTIRQPGTPRRMTRGPPPPREADEKRNGIGVIIVAGSWLASFCNSRPLRSMCCRPHHNSAVCLVMSCPLPCPNRFSCRLYIHLHVVDAKPVL</sequence>
<proteinExistence type="predicted"/>
<reference evidence="2 3" key="1">
    <citation type="submission" date="2016-04" db="EMBL/GenBank/DDBJ databases">
        <title>A degradative enzymes factory behind the ericoid mycorrhizal symbiosis.</title>
        <authorList>
            <consortium name="DOE Joint Genome Institute"/>
            <person name="Martino E."/>
            <person name="Morin E."/>
            <person name="Grelet G."/>
            <person name="Kuo A."/>
            <person name="Kohler A."/>
            <person name="Daghino S."/>
            <person name="Barry K."/>
            <person name="Choi C."/>
            <person name="Cichocki N."/>
            <person name="Clum A."/>
            <person name="Copeland A."/>
            <person name="Hainaut M."/>
            <person name="Haridas S."/>
            <person name="Labutti K."/>
            <person name="Lindquist E."/>
            <person name="Lipzen A."/>
            <person name="Khouja H.-R."/>
            <person name="Murat C."/>
            <person name="Ohm R."/>
            <person name="Olson A."/>
            <person name="Spatafora J."/>
            <person name="Veneault-Fourrey C."/>
            <person name="Henrissat B."/>
            <person name="Grigoriev I."/>
            <person name="Martin F."/>
            <person name="Perotto S."/>
        </authorList>
    </citation>
    <scope>NUCLEOTIDE SEQUENCE [LARGE SCALE GENOMIC DNA]</scope>
    <source>
        <strain evidence="2 3">F</strain>
    </source>
</reference>
<organism evidence="2 3">
    <name type="scientific">Hyaloscypha variabilis (strain UAMH 11265 / GT02V1 / F)</name>
    <name type="common">Meliniomyces variabilis</name>
    <dbReference type="NCBI Taxonomy" id="1149755"/>
    <lineage>
        <taxon>Eukaryota</taxon>
        <taxon>Fungi</taxon>
        <taxon>Dikarya</taxon>
        <taxon>Ascomycota</taxon>
        <taxon>Pezizomycotina</taxon>
        <taxon>Leotiomycetes</taxon>
        <taxon>Helotiales</taxon>
        <taxon>Hyaloscyphaceae</taxon>
        <taxon>Hyaloscypha</taxon>
        <taxon>Hyaloscypha variabilis</taxon>
    </lineage>
</organism>
<dbReference type="Proteomes" id="UP000235786">
    <property type="component" value="Unassembled WGS sequence"/>
</dbReference>
<keyword evidence="3" id="KW-1185">Reference proteome</keyword>
<evidence type="ECO:0000313" key="2">
    <source>
        <dbReference type="EMBL" id="PMD34977.1"/>
    </source>
</evidence>
<name>A0A2J6R8Z3_HYAVF</name>
<dbReference type="EMBL" id="KZ613953">
    <property type="protein sequence ID" value="PMD34977.1"/>
    <property type="molecule type" value="Genomic_DNA"/>
</dbReference>
<dbReference type="AlphaFoldDB" id="A0A2J6R8Z3"/>
<feature type="region of interest" description="Disordered" evidence="1">
    <location>
        <begin position="25"/>
        <end position="48"/>
    </location>
</feature>
<accession>A0A2J6R8Z3</accession>
<gene>
    <name evidence="2" type="ORF">L207DRAFT_129603</name>
</gene>
<evidence type="ECO:0000313" key="3">
    <source>
        <dbReference type="Proteomes" id="UP000235786"/>
    </source>
</evidence>
<protein>
    <submittedName>
        <fullName evidence="2">Uncharacterized protein</fullName>
    </submittedName>
</protein>